<dbReference type="Pfam" id="PF13589">
    <property type="entry name" value="HATPase_c_3"/>
    <property type="match status" value="1"/>
</dbReference>
<organism evidence="8 9">
    <name type="scientific">Neisseria chenwenguii</name>
    <dbReference type="NCBI Taxonomy" id="1853278"/>
    <lineage>
        <taxon>Bacteria</taxon>
        <taxon>Pseudomonadati</taxon>
        <taxon>Pseudomonadota</taxon>
        <taxon>Betaproteobacteria</taxon>
        <taxon>Neisseriales</taxon>
        <taxon>Neisseriaceae</taxon>
        <taxon>Neisseria</taxon>
    </lineage>
</organism>
<dbReference type="Pfam" id="PF02518">
    <property type="entry name" value="HATPase_c"/>
    <property type="match status" value="1"/>
</dbReference>
<dbReference type="AlphaFoldDB" id="A0A220S4U1"/>
<dbReference type="SMART" id="SM00387">
    <property type="entry name" value="HATPase_c"/>
    <property type="match status" value="1"/>
</dbReference>
<keyword evidence="5" id="KW-0418">Kinase</keyword>
<protein>
    <recommendedName>
        <fullName evidence="2">histidine kinase</fullName>
        <ecNumber evidence="2">2.7.13.3</ecNumber>
    </recommendedName>
</protein>
<feature type="domain" description="Histidine kinase" evidence="7">
    <location>
        <begin position="498"/>
        <end position="720"/>
    </location>
</feature>
<evidence type="ECO:0000256" key="4">
    <source>
        <dbReference type="ARBA" id="ARBA00022741"/>
    </source>
</evidence>
<dbReference type="PANTHER" id="PTHR44936:SF10">
    <property type="entry name" value="SENSOR PROTEIN RSTB"/>
    <property type="match status" value="1"/>
</dbReference>
<dbReference type="PRINTS" id="PR00344">
    <property type="entry name" value="BCTRLSENSOR"/>
</dbReference>
<dbReference type="InterPro" id="IPR036890">
    <property type="entry name" value="HATPase_C_sf"/>
</dbReference>
<dbReference type="GO" id="GO:0005524">
    <property type="term" value="F:ATP binding"/>
    <property type="evidence" value="ECO:0007669"/>
    <property type="project" value="UniProtKB-KW"/>
</dbReference>
<keyword evidence="6 8" id="KW-0067">ATP-binding</keyword>
<accession>A0A220S4U1</accession>
<evidence type="ECO:0000256" key="1">
    <source>
        <dbReference type="ARBA" id="ARBA00000085"/>
    </source>
</evidence>
<dbReference type="InterPro" id="IPR004358">
    <property type="entry name" value="Sig_transdc_His_kin-like_C"/>
</dbReference>
<dbReference type="SUPFAM" id="SSF55874">
    <property type="entry name" value="ATPase domain of HSP90 chaperone/DNA topoisomerase II/histidine kinase"/>
    <property type="match status" value="2"/>
</dbReference>
<dbReference type="EC" id="2.7.13.3" evidence="2"/>
<evidence type="ECO:0000313" key="9">
    <source>
        <dbReference type="Proteomes" id="UP000198238"/>
    </source>
</evidence>
<dbReference type="InterPro" id="IPR050980">
    <property type="entry name" value="2C_sensor_his_kinase"/>
</dbReference>
<keyword evidence="9" id="KW-1185">Reference proteome</keyword>
<dbReference type="Proteomes" id="UP000198238">
    <property type="component" value="Chromosome"/>
</dbReference>
<dbReference type="InterPro" id="IPR005467">
    <property type="entry name" value="His_kinase_dom"/>
</dbReference>
<name>A0A220S4U1_9NEIS</name>
<evidence type="ECO:0000259" key="7">
    <source>
        <dbReference type="PROSITE" id="PS50109"/>
    </source>
</evidence>
<dbReference type="PROSITE" id="PS50109">
    <property type="entry name" value="HIS_KIN"/>
    <property type="match status" value="1"/>
</dbReference>
<sequence>MSSNGVYKIRPAGRHLLTIGRDLIQDNYAAVVELVKNAYDADSPCVVIKFTAEDDLKQYEITIEDQGHGMSRETVINKWMVPSTKDKLERKISPAGRIMQGRKGIGRYAASVLGENLLLETVDKTGEKTIVFVEWSSFEHSEYLDDVEILVENQHSEEHSGTTLTIKGNSSNYEEWNKKQFDKLRFELKKLISPTPAESIINEEYKNFEIRLIISGFSDIPDVNELIESYPIFELFDYKITGKITSDGKGKFIYSLQKAKNTIDEEITIDLGRDTVCGDLIFDIRVYDRDSESIERLIQRGLRDEAGNYVGKRQAAHLLNVSNGIGVYRNGFRIRPLGDAEFDWLKLNEQRIQNPSMRIGSNQVIGYVLIQSEEQSNLIEKSARDGLQENLSYERLKEITKEVIGKLEERRFSYRRKVGLSKSSLKVEKELEKLFSLDGLKKQIRKKLISQGMKEQAADEVITLITNEETSKEKSAEEISRAVATYQGQATLGKIITVVMHEGRRPLNYFRNEVPRISRFQKKLLETGDKKNIDEIAAIAKGVESNAAAFSELFKRLDPLASGRSTSPKELRIKQEIQGCFDVFRQDMEDNKIQVEINGNDDLTFLTWQQDIQAIFANLIDNSIFWLKERSSIEDRRILVNIESENNNLIYVDFRDTGPGIDSVLIEDGVIFEPQFSTKPSGTGIGLAIAGEAAERNGLKLAALQSSTGAYFRLQMKDITNE</sequence>
<dbReference type="PANTHER" id="PTHR44936">
    <property type="entry name" value="SENSOR PROTEIN CREC"/>
    <property type="match status" value="1"/>
</dbReference>
<dbReference type="KEGG" id="nei:BG910_04840"/>
<evidence type="ECO:0000256" key="6">
    <source>
        <dbReference type="ARBA" id="ARBA00022840"/>
    </source>
</evidence>
<dbReference type="REBASE" id="211731">
    <property type="entry name" value="Nsp10023ORF4845P"/>
</dbReference>
<dbReference type="Gene3D" id="3.30.565.10">
    <property type="entry name" value="Histidine kinase-like ATPase, C-terminal domain"/>
    <property type="match status" value="2"/>
</dbReference>
<comment type="catalytic activity">
    <reaction evidence="1">
        <text>ATP + protein L-histidine = ADP + protein N-phospho-L-histidine.</text>
        <dbReference type="EC" id="2.7.13.3"/>
    </reaction>
</comment>
<dbReference type="RefSeq" id="WP_089037143.1">
    <property type="nucleotide sequence ID" value="NZ_CP022278.1"/>
</dbReference>
<dbReference type="EMBL" id="CP022278">
    <property type="protein sequence ID" value="ASK28457.1"/>
    <property type="molecule type" value="Genomic_DNA"/>
</dbReference>
<evidence type="ECO:0000256" key="3">
    <source>
        <dbReference type="ARBA" id="ARBA00022679"/>
    </source>
</evidence>
<reference evidence="8 9" key="1">
    <citation type="submission" date="2017-06" db="EMBL/GenBank/DDBJ databases">
        <title>Neisseria chenwenguii sp. nov., isolated from the intestinal contents of Tibetan Plateau Pika in Yushu, Qinghai Province, China.</title>
        <authorList>
            <person name="Zhang G."/>
        </authorList>
    </citation>
    <scope>NUCLEOTIDE SEQUENCE [LARGE SCALE GENOMIC DNA]</scope>
    <source>
        <strain evidence="8 9">10023</strain>
    </source>
</reference>
<evidence type="ECO:0000313" key="8">
    <source>
        <dbReference type="EMBL" id="ASK28457.1"/>
    </source>
</evidence>
<proteinExistence type="predicted"/>
<keyword evidence="4" id="KW-0547">Nucleotide-binding</keyword>
<keyword evidence="3" id="KW-0808">Transferase</keyword>
<dbReference type="InterPro" id="IPR003594">
    <property type="entry name" value="HATPase_dom"/>
</dbReference>
<gene>
    <name evidence="8" type="ORF">BG910_04840</name>
</gene>
<dbReference type="GO" id="GO:0004673">
    <property type="term" value="F:protein histidine kinase activity"/>
    <property type="evidence" value="ECO:0007669"/>
    <property type="project" value="UniProtKB-EC"/>
</dbReference>
<evidence type="ECO:0000256" key="2">
    <source>
        <dbReference type="ARBA" id="ARBA00012438"/>
    </source>
</evidence>
<evidence type="ECO:0000256" key="5">
    <source>
        <dbReference type="ARBA" id="ARBA00022777"/>
    </source>
</evidence>